<dbReference type="AlphaFoldDB" id="A0ABD5Q8Z4"/>
<evidence type="ECO:0000313" key="2">
    <source>
        <dbReference type="Proteomes" id="UP001595925"/>
    </source>
</evidence>
<keyword evidence="2" id="KW-1185">Reference proteome</keyword>
<evidence type="ECO:0000313" key="1">
    <source>
        <dbReference type="EMBL" id="MFC4986191.1"/>
    </source>
</evidence>
<reference evidence="1 2" key="1">
    <citation type="journal article" date="2019" name="Int. J. Syst. Evol. Microbiol.">
        <title>The Global Catalogue of Microorganisms (GCM) 10K type strain sequencing project: providing services to taxonomists for standard genome sequencing and annotation.</title>
        <authorList>
            <consortium name="The Broad Institute Genomics Platform"/>
            <consortium name="The Broad Institute Genome Sequencing Center for Infectious Disease"/>
            <person name="Wu L."/>
            <person name="Ma J."/>
        </authorList>
    </citation>
    <scope>NUCLEOTIDE SEQUENCE [LARGE SCALE GENOMIC DNA]</scope>
    <source>
        <strain evidence="1 2">CGMCC 1.15824</strain>
    </source>
</reference>
<dbReference type="RefSeq" id="WP_224830409.1">
    <property type="nucleotide sequence ID" value="NZ_JAIVEF010000061.1"/>
</dbReference>
<comment type="caution">
    <text evidence="1">The sequence shown here is derived from an EMBL/GenBank/DDBJ whole genome shotgun (WGS) entry which is preliminary data.</text>
</comment>
<sequence>MDDDEGIDPDFIDIEGLALNYEEHEKLKSLLHSDQFQTLAYADRRYLILGEGGDTDAADRRMSVYNWLDDRPSATAFRLEDFGLTPDDLSLWASMYEQLCDRATHIILVVEDYEGGYVWEMGYLFHQEIRETVWVLKRDYGDTETNRAHFNNGMAASHLQLLENADRTIHWQDTDDLKSATERLP</sequence>
<dbReference type="EMBL" id="JBHSJG010000001">
    <property type="protein sequence ID" value="MFC4986191.1"/>
    <property type="molecule type" value="Genomic_DNA"/>
</dbReference>
<organism evidence="1 2">
    <name type="scientific">Saliphagus infecundisoli</name>
    <dbReference type="NCBI Taxonomy" id="1849069"/>
    <lineage>
        <taxon>Archaea</taxon>
        <taxon>Methanobacteriati</taxon>
        <taxon>Methanobacteriota</taxon>
        <taxon>Stenosarchaea group</taxon>
        <taxon>Halobacteria</taxon>
        <taxon>Halobacteriales</taxon>
        <taxon>Natrialbaceae</taxon>
        <taxon>Saliphagus</taxon>
    </lineage>
</organism>
<dbReference type="Proteomes" id="UP001595925">
    <property type="component" value="Unassembled WGS sequence"/>
</dbReference>
<gene>
    <name evidence="1" type="ORF">ACFPFO_00025</name>
</gene>
<accession>A0ABD5Q8Z4</accession>
<proteinExistence type="predicted"/>
<protein>
    <submittedName>
        <fullName evidence="1">Uncharacterized protein</fullName>
    </submittedName>
</protein>
<name>A0ABD5Q8Z4_9EURY</name>